<accession>A0A2W4Z8V0</accession>
<name>A0A2W4Z8V0_9SPHN</name>
<reference evidence="1 2" key="1">
    <citation type="submission" date="2017-08" db="EMBL/GenBank/DDBJ databases">
        <title>Infants hospitalized years apart are colonized by the same room-sourced microbial strains.</title>
        <authorList>
            <person name="Brooks B."/>
            <person name="Olm M.R."/>
            <person name="Firek B.A."/>
            <person name="Baker R."/>
            <person name="Thomas B.C."/>
            <person name="Morowitz M.J."/>
            <person name="Banfield J.F."/>
        </authorList>
    </citation>
    <scope>NUCLEOTIDE SEQUENCE [LARGE SCALE GENOMIC DNA]</scope>
    <source>
        <strain evidence="1">S2_018_000_R3_119</strain>
    </source>
</reference>
<organism evidence="1 2">
    <name type="scientific">Sphingomonas taxi</name>
    <dbReference type="NCBI Taxonomy" id="1549858"/>
    <lineage>
        <taxon>Bacteria</taxon>
        <taxon>Pseudomonadati</taxon>
        <taxon>Pseudomonadota</taxon>
        <taxon>Alphaproteobacteria</taxon>
        <taxon>Sphingomonadales</taxon>
        <taxon>Sphingomonadaceae</taxon>
        <taxon>Sphingomonas</taxon>
    </lineage>
</organism>
<evidence type="ECO:0000313" key="2">
    <source>
        <dbReference type="Proteomes" id="UP000249555"/>
    </source>
</evidence>
<dbReference type="GO" id="GO:0006351">
    <property type="term" value="P:DNA-templated transcription"/>
    <property type="evidence" value="ECO:0007669"/>
    <property type="project" value="TreeGrafter"/>
</dbReference>
<dbReference type="PANTHER" id="PTHR30319:SF1">
    <property type="entry name" value="TRANSCRIPTIONAL REPRESSOR PAAX"/>
    <property type="match status" value="1"/>
</dbReference>
<dbReference type="EMBL" id="QFMX01000001">
    <property type="protein sequence ID" value="PZO76922.1"/>
    <property type="molecule type" value="Genomic_DNA"/>
</dbReference>
<comment type="caution">
    <text evidence="1">The sequence shown here is derived from an EMBL/GenBank/DDBJ whole genome shotgun (WGS) entry which is preliminary data.</text>
</comment>
<dbReference type="Proteomes" id="UP000249555">
    <property type="component" value="Unassembled WGS sequence"/>
</dbReference>
<dbReference type="PANTHER" id="PTHR30319">
    <property type="entry name" value="PHENYLACETIC ACID REGULATOR-RELATED TRANSCRIPTIONAL REPRESSOR"/>
    <property type="match status" value="1"/>
</dbReference>
<sequence>MSQKMLHDWRAPVTPKSLALWFLSTAAPAPLRAGTLIDRARIFDIEPAAVRVALGRLVREGLADQAERGVYSLGPNAAALHAKARQWSRVEDGVRPWDGAWIVVLTHHLGRINRPRLQAGERALRLTGFVEADTGAWVRPDNLRRDTASLAGELAGLGLDAQATILAGCVAQSADDARFRALWSPDLLEDGYRFWIGELEASQARTARMPVTEAARETFLLGQSVIRAINSDPLLPADFVDTELRGTLVNAMVRYNAMALQHWSKVG</sequence>
<protein>
    <submittedName>
        <fullName evidence="1">Uncharacterized protein</fullName>
    </submittedName>
</protein>
<dbReference type="AlphaFoldDB" id="A0A2W4Z8V0"/>
<dbReference type="Gene3D" id="1.10.10.10">
    <property type="entry name" value="Winged helix-like DNA-binding domain superfamily/Winged helix DNA-binding domain"/>
    <property type="match status" value="1"/>
</dbReference>
<evidence type="ECO:0000313" key="1">
    <source>
        <dbReference type="EMBL" id="PZO76922.1"/>
    </source>
</evidence>
<dbReference type="Gene3D" id="3.30.70.2650">
    <property type="match status" value="1"/>
</dbReference>
<gene>
    <name evidence="1" type="ORF">DI640_00435</name>
</gene>
<proteinExistence type="predicted"/>
<dbReference type="InterPro" id="IPR036388">
    <property type="entry name" value="WH-like_DNA-bd_sf"/>
</dbReference>